<dbReference type="EMBL" id="CP032624">
    <property type="protein sequence ID" value="AYG05162.1"/>
    <property type="molecule type" value="Genomic_DNA"/>
</dbReference>
<reference evidence="2 3" key="1">
    <citation type="submission" date="2018-09" db="EMBL/GenBank/DDBJ databases">
        <title>Genome sequencing of strain 2DFW10M-5.</title>
        <authorList>
            <person name="Heo J."/>
            <person name="Kim S.-J."/>
            <person name="Kwon S.-W."/>
        </authorList>
    </citation>
    <scope>NUCLEOTIDE SEQUENCE [LARGE SCALE GENOMIC DNA]</scope>
    <source>
        <strain evidence="2 3">2DFW10M-5</strain>
    </source>
</reference>
<accession>A0A387BRF5</accession>
<evidence type="ECO:0000256" key="1">
    <source>
        <dbReference type="SAM" id="MobiDB-lite"/>
    </source>
</evidence>
<evidence type="ECO:0000313" key="3">
    <source>
        <dbReference type="Proteomes" id="UP000275069"/>
    </source>
</evidence>
<dbReference type="Pfam" id="PF05988">
    <property type="entry name" value="DUF899"/>
    <property type="match status" value="1"/>
</dbReference>
<name>A0A387BRF5_9MICO</name>
<gene>
    <name evidence="2" type="ORF">D7I44_17705</name>
</gene>
<organism evidence="2 3">
    <name type="scientific">Gryllotalpicola protaetiae</name>
    <dbReference type="NCBI Taxonomy" id="2419771"/>
    <lineage>
        <taxon>Bacteria</taxon>
        <taxon>Bacillati</taxon>
        <taxon>Actinomycetota</taxon>
        <taxon>Actinomycetes</taxon>
        <taxon>Micrococcales</taxon>
        <taxon>Microbacteriaceae</taxon>
        <taxon>Gryllotalpicola</taxon>
    </lineage>
</organism>
<keyword evidence="3" id="KW-1185">Reference proteome</keyword>
<feature type="region of interest" description="Disordered" evidence="1">
    <location>
        <begin position="226"/>
        <end position="258"/>
    </location>
</feature>
<sequence>MTIMENQRSTPTGKPAVVDLSTWQAARDELLVREKAHTHEGDAIAAARRRMPMVEIDGGTEVVGPGGPVPFIELFEGRDELIAYKHMWHDGAPIQGQCEGCTVSAWHLRDAVYLNARGVAFAILTEGPWDEVLPYLAFMGYTQPWYSVRGLDWPIGGPMGHFTCYLRDGDRVFLTYDITGRGTEAASGSFALLDMTPYGRGEAWQDNPDGWPEGQRPCWYWRQDASGEPTWDTSRPAPQWTRPGATPVTELGRHEHHH</sequence>
<evidence type="ECO:0000313" key="2">
    <source>
        <dbReference type="EMBL" id="AYG05162.1"/>
    </source>
</evidence>
<dbReference type="OrthoDB" id="4721017at2"/>
<proteinExistence type="predicted"/>
<protein>
    <submittedName>
        <fullName evidence="2">DUF899 domain-containing protein</fullName>
    </submittedName>
</protein>
<dbReference type="Proteomes" id="UP000275069">
    <property type="component" value="Chromosome"/>
</dbReference>
<dbReference type="InterPro" id="IPR010296">
    <property type="entry name" value="DUF899_thioredox"/>
</dbReference>
<dbReference type="AlphaFoldDB" id="A0A387BRF5"/>
<dbReference type="KEGG" id="gry:D7I44_17705"/>